<evidence type="ECO:0000313" key="3">
    <source>
        <dbReference type="Proteomes" id="UP000499080"/>
    </source>
</evidence>
<sequence length="93" mass="10733">MQQQYMHPTTFQSAEQRQSAKQRKAASTKKQGKQRGGKHSSIHKGFIPYIRKHHPITRIHPNRIKGCGGALQGFRTTHFPTCSARRRIRKNTK</sequence>
<dbReference type="EMBL" id="BGPR01000003">
    <property type="protein sequence ID" value="GBL73439.1"/>
    <property type="molecule type" value="Genomic_DNA"/>
</dbReference>
<feature type="region of interest" description="Disordered" evidence="1">
    <location>
        <begin position="1"/>
        <end position="48"/>
    </location>
</feature>
<gene>
    <name evidence="2" type="ORF">AVEN_159443_1</name>
</gene>
<dbReference type="Proteomes" id="UP000499080">
    <property type="component" value="Unassembled WGS sequence"/>
</dbReference>
<evidence type="ECO:0000256" key="1">
    <source>
        <dbReference type="SAM" id="MobiDB-lite"/>
    </source>
</evidence>
<protein>
    <submittedName>
        <fullName evidence="2">Uncharacterized protein</fullName>
    </submittedName>
</protein>
<accession>A0A4Y2A222</accession>
<feature type="compositionally biased region" description="Basic residues" evidence="1">
    <location>
        <begin position="20"/>
        <end position="42"/>
    </location>
</feature>
<name>A0A4Y2A222_ARAVE</name>
<comment type="caution">
    <text evidence="2">The sequence shown here is derived from an EMBL/GenBank/DDBJ whole genome shotgun (WGS) entry which is preliminary data.</text>
</comment>
<organism evidence="2 3">
    <name type="scientific">Araneus ventricosus</name>
    <name type="common">Orbweaver spider</name>
    <name type="synonym">Epeira ventricosa</name>
    <dbReference type="NCBI Taxonomy" id="182803"/>
    <lineage>
        <taxon>Eukaryota</taxon>
        <taxon>Metazoa</taxon>
        <taxon>Ecdysozoa</taxon>
        <taxon>Arthropoda</taxon>
        <taxon>Chelicerata</taxon>
        <taxon>Arachnida</taxon>
        <taxon>Araneae</taxon>
        <taxon>Araneomorphae</taxon>
        <taxon>Entelegynae</taxon>
        <taxon>Araneoidea</taxon>
        <taxon>Araneidae</taxon>
        <taxon>Araneus</taxon>
    </lineage>
</organism>
<dbReference type="OrthoDB" id="10571041at2759"/>
<dbReference type="AlphaFoldDB" id="A0A4Y2A222"/>
<reference evidence="2 3" key="1">
    <citation type="journal article" date="2019" name="Sci. Rep.">
        <title>Orb-weaving spider Araneus ventricosus genome elucidates the spidroin gene catalogue.</title>
        <authorList>
            <person name="Kono N."/>
            <person name="Nakamura H."/>
            <person name="Ohtoshi R."/>
            <person name="Moran D.A.P."/>
            <person name="Shinohara A."/>
            <person name="Yoshida Y."/>
            <person name="Fujiwara M."/>
            <person name="Mori M."/>
            <person name="Tomita M."/>
            <person name="Arakawa K."/>
        </authorList>
    </citation>
    <scope>NUCLEOTIDE SEQUENCE [LARGE SCALE GENOMIC DNA]</scope>
</reference>
<feature type="compositionally biased region" description="Polar residues" evidence="1">
    <location>
        <begin position="1"/>
        <end position="19"/>
    </location>
</feature>
<proteinExistence type="predicted"/>
<keyword evidence="3" id="KW-1185">Reference proteome</keyword>
<evidence type="ECO:0000313" key="2">
    <source>
        <dbReference type="EMBL" id="GBL73439.1"/>
    </source>
</evidence>